<feature type="transmembrane region" description="Helical" evidence="4">
    <location>
        <begin position="362"/>
        <end position="384"/>
    </location>
</feature>
<comment type="caution">
    <text evidence="5">The sequence shown here is derived from an EMBL/GenBank/DDBJ whole genome shotgun (WGS) entry which is preliminary data.</text>
</comment>
<evidence type="ECO:0000256" key="1">
    <source>
        <dbReference type="ARBA" id="ARBA00022617"/>
    </source>
</evidence>
<dbReference type="PANTHER" id="PTHR10720:SF0">
    <property type="entry name" value="HEME OXYGENASE"/>
    <property type="match status" value="1"/>
</dbReference>
<keyword evidence="6" id="KW-1185">Reference proteome</keyword>
<protein>
    <submittedName>
        <fullName evidence="5">Heme-binding protein-like protein</fullName>
    </submittedName>
</protein>
<keyword evidence="1" id="KW-0349">Heme</keyword>
<keyword evidence="4" id="KW-0472">Membrane</keyword>
<dbReference type="Proteomes" id="UP000029964">
    <property type="component" value="Unassembled WGS sequence"/>
</dbReference>
<reference evidence="6" key="1">
    <citation type="journal article" date="2014" name="Genome Announc.">
        <title>Genome sequence and annotation of Acremonium chrysogenum, producer of the beta-lactam antibiotic cephalosporin C.</title>
        <authorList>
            <person name="Terfehr D."/>
            <person name="Dahlmann T.A."/>
            <person name="Specht T."/>
            <person name="Zadra I."/>
            <person name="Kuernsteiner H."/>
            <person name="Kueck U."/>
        </authorList>
    </citation>
    <scope>NUCLEOTIDE SEQUENCE [LARGE SCALE GENOMIC DNA]</scope>
    <source>
        <strain evidence="6">ATCC 11550 / CBS 779.69 / DSM 880 / IAM 14645 / JCM 23072 / IMI 49137</strain>
    </source>
</reference>
<gene>
    <name evidence="5" type="ORF">ACRE_022800</name>
</gene>
<evidence type="ECO:0000313" key="6">
    <source>
        <dbReference type="Proteomes" id="UP000029964"/>
    </source>
</evidence>
<keyword evidence="2" id="KW-0479">Metal-binding</keyword>
<dbReference type="STRING" id="857340.A0A086TBZ9"/>
<dbReference type="InterPro" id="IPR016084">
    <property type="entry name" value="Haem_Oase-like_multi-hlx"/>
</dbReference>
<evidence type="ECO:0000256" key="3">
    <source>
        <dbReference type="ARBA" id="ARBA00023004"/>
    </source>
</evidence>
<dbReference type="InterPro" id="IPR002051">
    <property type="entry name" value="Haem_Oase"/>
</dbReference>
<dbReference type="InterPro" id="IPR016053">
    <property type="entry name" value="Haem_Oase-like"/>
</dbReference>
<sequence>MANYEASASMSLAESIAAATKSAHAKLNRRILQRLPLALPPRASDPTLYLTGLLHIAPIYITFEVLWQDILNSGTLAEDADAPRMTNGASRDVLAMLQRIHLPDLLRSESLRADVAAMTGWPERVVEQHLATIGRRPGQLAEFLERIRSSVGTKPHVLLSYSYIFFMALFAGGRIIRARLHSAGHGFWDQTVSPITSTTRGEQEREPCVYNMRKQDAFQVIPDRFLRFGTPSDGEDLKREFKKRLSESEAMLTAQQRRDIVQEAVCIFENMTRLMDQLDEVCGETTGLEDIVHEGKASAATMHSGEHPLNTPARTLPQRFGLCPAMSVKSRDLDKIPPLAKRGLPLEKPGGSLRLASRSIQVVSLINWLLLVAILTAIILWALLACRRHLVEW</sequence>
<evidence type="ECO:0000313" key="5">
    <source>
        <dbReference type="EMBL" id="KFH46881.1"/>
    </source>
</evidence>
<accession>A0A086TBZ9</accession>
<dbReference type="GO" id="GO:0004392">
    <property type="term" value="F:heme oxygenase (decyclizing) activity"/>
    <property type="evidence" value="ECO:0007669"/>
    <property type="project" value="InterPro"/>
</dbReference>
<dbReference type="CDD" id="cd19165">
    <property type="entry name" value="HemeO"/>
    <property type="match status" value="1"/>
</dbReference>
<keyword evidence="3" id="KW-0408">Iron</keyword>
<dbReference type="GO" id="GO:0046872">
    <property type="term" value="F:metal ion binding"/>
    <property type="evidence" value="ECO:0007669"/>
    <property type="project" value="UniProtKB-KW"/>
</dbReference>
<keyword evidence="4" id="KW-1133">Transmembrane helix</keyword>
<dbReference type="Gene3D" id="1.20.910.10">
    <property type="entry name" value="Heme oxygenase-like"/>
    <property type="match status" value="1"/>
</dbReference>
<dbReference type="OrthoDB" id="652091at2759"/>
<dbReference type="AlphaFoldDB" id="A0A086TBZ9"/>
<proteinExistence type="predicted"/>
<evidence type="ECO:0000256" key="4">
    <source>
        <dbReference type="SAM" id="Phobius"/>
    </source>
</evidence>
<dbReference type="GO" id="GO:0006788">
    <property type="term" value="P:heme oxidation"/>
    <property type="evidence" value="ECO:0007669"/>
    <property type="project" value="InterPro"/>
</dbReference>
<dbReference type="HOGENOM" id="CLU_038284_0_0_1"/>
<dbReference type="PANTHER" id="PTHR10720">
    <property type="entry name" value="HEME OXYGENASE"/>
    <property type="match status" value="1"/>
</dbReference>
<dbReference type="EMBL" id="JPKY01000014">
    <property type="protein sequence ID" value="KFH46881.1"/>
    <property type="molecule type" value="Genomic_DNA"/>
</dbReference>
<organism evidence="5 6">
    <name type="scientific">Hapsidospora chrysogenum (strain ATCC 11550 / CBS 779.69 / DSM 880 / IAM 14645 / JCM 23072 / IMI 49137)</name>
    <name type="common">Acremonium chrysogenum</name>
    <dbReference type="NCBI Taxonomy" id="857340"/>
    <lineage>
        <taxon>Eukaryota</taxon>
        <taxon>Fungi</taxon>
        <taxon>Dikarya</taxon>
        <taxon>Ascomycota</taxon>
        <taxon>Pezizomycotina</taxon>
        <taxon>Sordariomycetes</taxon>
        <taxon>Hypocreomycetidae</taxon>
        <taxon>Hypocreales</taxon>
        <taxon>Bionectriaceae</taxon>
        <taxon>Hapsidospora</taxon>
    </lineage>
</organism>
<name>A0A086TBZ9_HAPC1</name>
<keyword evidence="4" id="KW-0812">Transmembrane</keyword>
<dbReference type="Pfam" id="PF01126">
    <property type="entry name" value="Heme_oxygenase"/>
    <property type="match status" value="1"/>
</dbReference>
<evidence type="ECO:0000256" key="2">
    <source>
        <dbReference type="ARBA" id="ARBA00022723"/>
    </source>
</evidence>
<dbReference type="SUPFAM" id="SSF48613">
    <property type="entry name" value="Heme oxygenase-like"/>
    <property type="match status" value="1"/>
</dbReference>